<evidence type="ECO:0000313" key="6">
    <source>
        <dbReference type="Proteomes" id="UP001244341"/>
    </source>
</evidence>
<evidence type="ECO:0000256" key="2">
    <source>
        <dbReference type="ARBA" id="ARBA00023163"/>
    </source>
</evidence>
<keyword evidence="6" id="KW-1185">Reference proteome</keyword>
<reference evidence="5 6" key="1">
    <citation type="submission" date="2023-05" db="EMBL/GenBank/DDBJ databases">
        <title>A 100% complete, gapless, phased diploid assembly of the Scenedesmus obliquus UTEX 3031 genome.</title>
        <authorList>
            <person name="Biondi T.C."/>
            <person name="Hanschen E.R."/>
            <person name="Kwon T."/>
            <person name="Eng W."/>
            <person name="Kruse C.P.S."/>
            <person name="Koehler S.I."/>
            <person name="Kunde Y."/>
            <person name="Gleasner C.D."/>
            <person name="You Mak K.T."/>
            <person name="Polle J."/>
            <person name="Hovde B.T."/>
            <person name="Starkenburg S.R."/>
        </authorList>
    </citation>
    <scope>NUCLEOTIDE SEQUENCE [LARGE SCALE GENOMIC DNA]</scope>
    <source>
        <strain evidence="5 6">DOE0152z</strain>
    </source>
</reference>
<dbReference type="EMBL" id="CP126214">
    <property type="protein sequence ID" value="WIA16083.1"/>
    <property type="molecule type" value="Genomic_DNA"/>
</dbReference>
<name>A0ABY8U8W9_TETOB</name>
<organism evidence="5 6">
    <name type="scientific">Tetradesmus obliquus</name>
    <name type="common">Green alga</name>
    <name type="synonym">Acutodesmus obliquus</name>
    <dbReference type="NCBI Taxonomy" id="3088"/>
    <lineage>
        <taxon>Eukaryota</taxon>
        <taxon>Viridiplantae</taxon>
        <taxon>Chlorophyta</taxon>
        <taxon>core chlorophytes</taxon>
        <taxon>Chlorophyceae</taxon>
        <taxon>CS clade</taxon>
        <taxon>Sphaeropleales</taxon>
        <taxon>Scenedesmaceae</taxon>
        <taxon>Tetradesmus</taxon>
    </lineage>
</organism>
<evidence type="ECO:0000259" key="4">
    <source>
        <dbReference type="Pfam" id="PF14737"/>
    </source>
</evidence>
<dbReference type="PANTHER" id="PTHR10237:SF1">
    <property type="entry name" value="DEFORMED EPIDERMAL AUTOREGULATORY FACTOR 1 HOMOLOG"/>
    <property type="match status" value="1"/>
</dbReference>
<keyword evidence="1" id="KW-0805">Transcription regulation</keyword>
<protein>
    <recommendedName>
        <fullName evidence="4">DUF4470 domain-containing protein</fullName>
    </recommendedName>
</protein>
<keyword evidence="3" id="KW-0539">Nucleus</keyword>
<dbReference type="PANTHER" id="PTHR10237">
    <property type="entry name" value="DEFORMED EPIDERMAL AUTOREGULATORY FACTOR 1 HOMOLOG SUPPRESSIN"/>
    <property type="match status" value="1"/>
</dbReference>
<accession>A0ABY8U8W9</accession>
<keyword evidence="2" id="KW-0804">Transcription</keyword>
<dbReference type="InterPro" id="IPR027974">
    <property type="entry name" value="DUF4470"/>
</dbReference>
<gene>
    <name evidence="5" type="ORF">OEZ85_012808</name>
</gene>
<feature type="domain" description="DUF4470" evidence="4">
    <location>
        <begin position="21"/>
        <end position="114"/>
    </location>
</feature>
<dbReference type="Proteomes" id="UP001244341">
    <property type="component" value="Chromosome 7b"/>
</dbReference>
<evidence type="ECO:0000313" key="5">
    <source>
        <dbReference type="EMBL" id="WIA16083.1"/>
    </source>
</evidence>
<dbReference type="InterPro" id="IPR024119">
    <property type="entry name" value="TF_DEAF-1"/>
</dbReference>
<proteinExistence type="predicted"/>
<sequence>MAFPAVTSRKVLYHRWGFQYPIGNTPAKAVLPAGDSAPADCKVLLLGCGDIRNALTTAAALVNAGARSSCQLHLNDVSDAVLARDALLLAAAAEMDPEKEADVEFLWSLWFCAQLSAEHKQKLDELLKQVIDDQLPKCIRFGCSANSNSSSNSSSSSSSNEGLRSRLYAVWRSWLRCDKTPKALAAERESFMQTAINRRLGAFDSQSKQRSFAESAGIASLDSQLDGLMVDSRLLPAATQNMLCRELEAYFLHGSICADGSSCQGPAVNPTLLDAHCRWRVHDATRPWDCFPQLSHKQLLGSQAGSQAGSKLSQQQQQQQQQPGLLTRAAQACLKDMVAAYQRAAAAAAVSGAAGSSKADSSSSSRGVVFVLHGGDGLELCGPGSSLVDELRFHAIDVSNVGDHAGLLNVLLAAGPRLTPHPSSRLTADAMTWNSSGASSISAYLTTALGGPPALLPALLGLRLVTETRFGKMEPYSWHDRIATRASNTRQLDFALAVPGAAAAAAAAGSGKGKAAAKASSNSGNAVGGNAAGADAYAAVARLQRGSSSSSSSSDVSSMLLQLQQMMAGTPHAGVAAAIGVASAVDAALKSGKDVGPGVAVVDSIAVAVDARAPDRLPMQVSFLLPADHGFDPATTTVGLLQQLGVWHCTPQRLAEFTATPLLNSRHVTHELEFTLAKPAGLGGFKLRLLHPVSSSTAKYTLSKGSRTISARLPKSADPDWPCDLASSTGSGLIRRLDAERQLEALPLSNEQWPLWMSEMFDHAEMVEQMRDGNLELGDPFRDLRETIKIIFVRAITDNLLIHQIINKDAPQGSDKAHAMYIRVHPPLRRLTSTQRPLAVLSVVDNEQGMVLLQQGKIDMNKELARFEVIMSQGASSTTFCSTRELQLLRALDGC</sequence>
<dbReference type="Pfam" id="PF14737">
    <property type="entry name" value="DUF4470"/>
    <property type="match status" value="1"/>
</dbReference>
<evidence type="ECO:0000256" key="3">
    <source>
        <dbReference type="ARBA" id="ARBA00023242"/>
    </source>
</evidence>
<evidence type="ECO:0000256" key="1">
    <source>
        <dbReference type="ARBA" id="ARBA00023015"/>
    </source>
</evidence>